<dbReference type="GO" id="GO:0046872">
    <property type="term" value="F:metal ion binding"/>
    <property type="evidence" value="ECO:0007669"/>
    <property type="project" value="InterPro"/>
</dbReference>
<evidence type="ECO:0000313" key="8">
    <source>
        <dbReference type="Proteomes" id="UP000189733"/>
    </source>
</evidence>
<evidence type="ECO:0000256" key="3">
    <source>
        <dbReference type="ARBA" id="ARBA00023002"/>
    </source>
</evidence>
<dbReference type="InterPro" id="IPR018211">
    <property type="entry name" value="ADH_Fe_CS"/>
</dbReference>
<feature type="domain" description="Fe-containing alcohol dehydrogenase-like C-terminal" evidence="6">
    <location>
        <begin position="190"/>
        <end position="333"/>
    </location>
</feature>
<proteinExistence type="inferred from homology"/>
<dbReference type="GO" id="GO:0004022">
    <property type="term" value="F:alcohol dehydrogenase (NAD+) activity"/>
    <property type="evidence" value="ECO:0007669"/>
    <property type="project" value="TreeGrafter"/>
</dbReference>
<evidence type="ECO:0000256" key="4">
    <source>
        <dbReference type="ARBA" id="ARBA00023027"/>
    </source>
</evidence>
<dbReference type="SUPFAM" id="SSF56796">
    <property type="entry name" value="Dehydroquinate synthase-like"/>
    <property type="match status" value="1"/>
</dbReference>
<keyword evidence="8" id="KW-1185">Reference proteome</keyword>
<evidence type="ECO:0000259" key="6">
    <source>
        <dbReference type="Pfam" id="PF25137"/>
    </source>
</evidence>
<reference evidence="7 8" key="1">
    <citation type="submission" date="2017-02" db="EMBL/GenBank/DDBJ databases">
        <authorList>
            <person name="Peterson S.W."/>
        </authorList>
    </citation>
    <scope>NUCLEOTIDE SEQUENCE [LARGE SCALE GENOMIC DNA]</scope>
    <source>
        <strain evidence="7 8">DSM 18034</strain>
    </source>
</reference>
<evidence type="ECO:0000313" key="7">
    <source>
        <dbReference type="EMBL" id="SKA69450.1"/>
    </source>
</evidence>
<dbReference type="PANTHER" id="PTHR11496:SF102">
    <property type="entry name" value="ALCOHOL DEHYDROGENASE 4"/>
    <property type="match status" value="1"/>
</dbReference>
<dbReference type="RefSeq" id="WP_078684431.1">
    <property type="nucleotide sequence ID" value="NZ_FUYA01000003.1"/>
</dbReference>
<dbReference type="EMBL" id="FUYA01000003">
    <property type="protein sequence ID" value="SKA69450.1"/>
    <property type="molecule type" value="Genomic_DNA"/>
</dbReference>
<dbReference type="InterPro" id="IPR056798">
    <property type="entry name" value="ADH_Fe_C"/>
</dbReference>
<dbReference type="Gene3D" id="3.40.50.1970">
    <property type="match status" value="1"/>
</dbReference>
<organism evidence="7 8">
    <name type="scientific">Desulfobaculum bizertense DSM 18034</name>
    <dbReference type="NCBI Taxonomy" id="1121442"/>
    <lineage>
        <taxon>Bacteria</taxon>
        <taxon>Pseudomonadati</taxon>
        <taxon>Thermodesulfobacteriota</taxon>
        <taxon>Desulfovibrionia</taxon>
        <taxon>Desulfovibrionales</taxon>
        <taxon>Desulfovibrionaceae</taxon>
        <taxon>Desulfobaculum</taxon>
    </lineage>
</organism>
<evidence type="ECO:0000256" key="1">
    <source>
        <dbReference type="ARBA" id="ARBA00001962"/>
    </source>
</evidence>
<comment type="similarity">
    <text evidence="2">Belongs to the iron-containing alcohol dehydrogenase family.</text>
</comment>
<gene>
    <name evidence="7" type="ORF">SAMN02745702_01130</name>
</gene>
<name>A0A1T4VWQ4_9BACT</name>
<comment type="cofactor">
    <cofactor evidence="1">
        <name>Fe cation</name>
        <dbReference type="ChEBI" id="CHEBI:24875"/>
    </cofactor>
</comment>
<accession>A0A1T4VWQ4</accession>
<evidence type="ECO:0000256" key="2">
    <source>
        <dbReference type="ARBA" id="ARBA00007358"/>
    </source>
</evidence>
<dbReference type="InterPro" id="IPR001670">
    <property type="entry name" value="ADH_Fe/GldA"/>
</dbReference>
<dbReference type="PROSITE" id="PS00060">
    <property type="entry name" value="ADH_IRON_2"/>
    <property type="match status" value="1"/>
</dbReference>
<dbReference type="AlphaFoldDB" id="A0A1T4VWQ4"/>
<dbReference type="Gene3D" id="1.20.1090.10">
    <property type="entry name" value="Dehydroquinate synthase-like - alpha domain"/>
    <property type="match status" value="1"/>
</dbReference>
<dbReference type="Pfam" id="PF00465">
    <property type="entry name" value="Fe-ADH"/>
    <property type="match status" value="1"/>
</dbReference>
<dbReference type="PANTHER" id="PTHR11496">
    <property type="entry name" value="ALCOHOL DEHYDROGENASE"/>
    <property type="match status" value="1"/>
</dbReference>
<dbReference type="Pfam" id="PF25137">
    <property type="entry name" value="ADH_Fe_C"/>
    <property type="match status" value="1"/>
</dbReference>
<protein>
    <submittedName>
        <fullName evidence="7">1,3-propanediol dehydrogenase</fullName>
    </submittedName>
</protein>
<keyword evidence="4" id="KW-0520">NAD</keyword>
<feature type="domain" description="Alcohol dehydrogenase iron-type/glycerol dehydrogenase GldA" evidence="5">
    <location>
        <begin position="14"/>
        <end position="177"/>
    </location>
</feature>
<dbReference type="STRING" id="1121442.SAMN02745702_01130"/>
<dbReference type="FunFam" id="3.40.50.1970:FF:000003">
    <property type="entry name" value="Alcohol dehydrogenase, iron-containing"/>
    <property type="match status" value="1"/>
</dbReference>
<dbReference type="Proteomes" id="UP000189733">
    <property type="component" value="Unassembled WGS sequence"/>
</dbReference>
<dbReference type="OrthoDB" id="9778433at2"/>
<evidence type="ECO:0000259" key="5">
    <source>
        <dbReference type="Pfam" id="PF00465"/>
    </source>
</evidence>
<sequence>MNILPQELRGAATCLSGAGSIHNLSNQAILFGKRGVLVHGASLAAHGVLQKIQQDMSAGTDCLFWQHPGGEPTLAQLEELLEAARKHGAEWIAAVGGGSVLDIAKACAGMFHQPGTVVEYHDGAEPSRKSLPLLAAPTTAGTGSEATPVSVLTNTETGVKKSFRTKDMYAKVVILDPVLLQHCPSHVLTASGMDAITQAVESYTSRHATWYSRELAAMGFELLANTLPLAFAERNETGSISEERAEALLYGSYITGVAFSSSRLGVVHGLAHPLGARFHVPHGVCCGICLPYALELNRDSVQKLYTQLCDILGEDLIEWVRQQLSAFGMENPFSGKTLADTDAVVEEILVSGSTKANPVTVTEDIARDLLKKILA</sequence>
<keyword evidence="3" id="KW-0560">Oxidoreductase</keyword>
<dbReference type="InterPro" id="IPR039697">
    <property type="entry name" value="Alcohol_dehydrogenase_Fe"/>
</dbReference>